<dbReference type="InterPro" id="IPR036837">
    <property type="entry name" value="Cation_efflux_CTD_sf"/>
</dbReference>
<dbReference type="Pfam" id="PF01545">
    <property type="entry name" value="Cation_efflux"/>
    <property type="match status" value="1"/>
</dbReference>
<comment type="subcellular location">
    <subcellularLocation>
        <location evidence="1">Membrane</location>
        <topology evidence="1">Multi-pass membrane protein</topology>
    </subcellularLocation>
</comment>
<keyword evidence="4 7" id="KW-0812">Transmembrane</keyword>
<proteinExistence type="inferred from homology"/>
<feature type="transmembrane region" description="Helical" evidence="7">
    <location>
        <begin position="274"/>
        <end position="297"/>
    </location>
</feature>
<feature type="domain" description="Cation efflux protein transmembrane" evidence="9">
    <location>
        <begin position="175"/>
        <end position="378"/>
    </location>
</feature>
<keyword evidence="5 7" id="KW-1133">Transmembrane helix</keyword>
<feature type="transmembrane region" description="Helical" evidence="7">
    <location>
        <begin position="241"/>
        <end position="262"/>
    </location>
</feature>
<dbReference type="InterPro" id="IPR050291">
    <property type="entry name" value="CDF_Transporter"/>
</dbReference>
<dbReference type="AlphaFoldDB" id="A0AAD3CU40"/>
<organism evidence="11 12">
    <name type="scientific">Chaetoceros tenuissimus</name>
    <dbReference type="NCBI Taxonomy" id="426638"/>
    <lineage>
        <taxon>Eukaryota</taxon>
        <taxon>Sar</taxon>
        <taxon>Stramenopiles</taxon>
        <taxon>Ochrophyta</taxon>
        <taxon>Bacillariophyta</taxon>
        <taxon>Coscinodiscophyceae</taxon>
        <taxon>Chaetocerotophycidae</taxon>
        <taxon>Chaetocerotales</taxon>
        <taxon>Chaetocerotaceae</taxon>
        <taxon>Chaetoceros</taxon>
    </lineage>
</organism>
<dbReference type="Gene3D" id="1.20.1510.10">
    <property type="entry name" value="Cation efflux protein transmembrane domain"/>
    <property type="match status" value="1"/>
</dbReference>
<dbReference type="GO" id="GO:0008324">
    <property type="term" value="F:monoatomic cation transmembrane transporter activity"/>
    <property type="evidence" value="ECO:0007669"/>
    <property type="project" value="InterPro"/>
</dbReference>
<feature type="transmembrane region" description="Helical" evidence="7">
    <location>
        <begin position="329"/>
        <end position="347"/>
    </location>
</feature>
<feature type="signal peptide" evidence="8">
    <location>
        <begin position="1"/>
        <end position="18"/>
    </location>
</feature>
<dbReference type="SUPFAM" id="SSF160240">
    <property type="entry name" value="Cation efflux protein cytoplasmic domain-like"/>
    <property type="match status" value="1"/>
</dbReference>
<dbReference type="Pfam" id="PF16916">
    <property type="entry name" value="ZT_dimer"/>
    <property type="match status" value="1"/>
</dbReference>
<feature type="chain" id="PRO_5042194729" evidence="8">
    <location>
        <begin position="19"/>
        <end position="560"/>
    </location>
</feature>
<dbReference type="SUPFAM" id="SSF161111">
    <property type="entry name" value="Cation efflux protein transmembrane domain-like"/>
    <property type="match status" value="1"/>
</dbReference>
<dbReference type="InterPro" id="IPR002524">
    <property type="entry name" value="Cation_efflux"/>
</dbReference>
<evidence type="ECO:0000313" key="11">
    <source>
        <dbReference type="EMBL" id="GFH52272.1"/>
    </source>
</evidence>
<evidence type="ECO:0000313" key="12">
    <source>
        <dbReference type="Proteomes" id="UP001054902"/>
    </source>
</evidence>
<keyword evidence="12" id="KW-1185">Reference proteome</keyword>
<evidence type="ECO:0000256" key="4">
    <source>
        <dbReference type="ARBA" id="ARBA00022692"/>
    </source>
</evidence>
<dbReference type="PANTHER" id="PTHR43840:SF15">
    <property type="entry name" value="MITOCHONDRIAL METAL TRANSPORTER 1-RELATED"/>
    <property type="match status" value="1"/>
</dbReference>
<comment type="similarity">
    <text evidence="2">Belongs to the cation diffusion facilitator (CDF) transporter (TC 2.A.4) family.</text>
</comment>
<feature type="domain" description="Cation efflux protein cytoplasmic" evidence="10">
    <location>
        <begin position="384"/>
        <end position="447"/>
    </location>
</feature>
<dbReference type="Gene3D" id="3.30.70.1350">
    <property type="entry name" value="Cation efflux protein, cytoplasmic domain"/>
    <property type="match status" value="1"/>
</dbReference>
<evidence type="ECO:0000256" key="1">
    <source>
        <dbReference type="ARBA" id="ARBA00004141"/>
    </source>
</evidence>
<dbReference type="NCBIfam" id="TIGR01297">
    <property type="entry name" value="CDF"/>
    <property type="match status" value="1"/>
</dbReference>
<evidence type="ECO:0000256" key="5">
    <source>
        <dbReference type="ARBA" id="ARBA00022989"/>
    </source>
</evidence>
<dbReference type="InterPro" id="IPR027469">
    <property type="entry name" value="Cation_efflux_TMD_sf"/>
</dbReference>
<reference evidence="11 12" key="1">
    <citation type="journal article" date="2021" name="Sci. Rep.">
        <title>The genome of the diatom Chaetoceros tenuissimus carries an ancient integrated fragment of an extant virus.</title>
        <authorList>
            <person name="Hongo Y."/>
            <person name="Kimura K."/>
            <person name="Takaki Y."/>
            <person name="Yoshida Y."/>
            <person name="Baba S."/>
            <person name="Kobayashi G."/>
            <person name="Nagasaki K."/>
            <person name="Hano T."/>
            <person name="Tomaru Y."/>
        </authorList>
    </citation>
    <scope>NUCLEOTIDE SEQUENCE [LARGE SCALE GENOMIC DNA]</scope>
    <source>
        <strain evidence="11 12">NIES-3715</strain>
    </source>
</reference>
<dbReference type="PANTHER" id="PTHR43840">
    <property type="entry name" value="MITOCHONDRIAL METAL TRANSPORTER 1-RELATED"/>
    <property type="match status" value="1"/>
</dbReference>
<evidence type="ECO:0000259" key="9">
    <source>
        <dbReference type="Pfam" id="PF01545"/>
    </source>
</evidence>
<dbReference type="InterPro" id="IPR027470">
    <property type="entry name" value="Cation_efflux_CTD"/>
</dbReference>
<evidence type="ECO:0000256" key="7">
    <source>
        <dbReference type="SAM" id="Phobius"/>
    </source>
</evidence>
<evidence type="ECO:0000256" key="6">
    <source>
        <dbReference type="ARBA" id="ARBA00023136"/>
    </source>
</evidence>
<dbReference type="EMBL" id="BLLK01000045">
    <property type="protein sequence ID" value="GFH52272.1"/>
    <property type="molecule type" value="Genomic_DNA"/>
</dbReference>
<comment type="caution">
    <text evidence="11">The sequence shown here is derived from an EMBL/GenBank/DDBJ whole genome shotgun (WGS) entry which is preliminary data.</text>
</comment>
<feature type="transmembrane region" description="Helical" evidence="7">
    <location>
        <begin position="89"/>
        <end position="106"/>
    </location>
</feature>
<evidence type="ECO:0000256" key="8">
    <source>
        <dbReference type="SAM" id="SignalP"/>
    </source>
</evidence>
<dbReference type="Proteomes" id="UP001054902">
    <property type="component" value="Unassembled WGS sequence"/>
</dbReference>
<dbReference type="GO" id="GO:0016020">
    <property type="term" value="C:membrane"/>
    <property type="evidence" value="ECO:0007669"/>
    <property type="project" value="UniProtKB-SubCell"/>
</dbReference>
<accession>A0AAD3CU40</accession>
<keyword evidence="3" id="KW-0813">Transport</keyword>
<name>A0AAD3CU40_9STRA</name>
<dbReference type="FunFam" id="1.20.1510.10:FF:000006">
    <property type="entry name" value="Divalent cation efflux transporter"/>
    <property type="match status" value="1"/>
</dbReference>
<gene>
    <name evidence="11" type="ORF">CTEN210_08748</name>
</gene>
<evidence type="ECO:0000259" key="10">
    <source>
        <dbReference type="Pfam" id="PF16916"/>
    </source>
</evidence>
<keyword evidence="8" id="KW-0732">Signal</keyword>
<sequence length="560" mass="61125">MMERYSMLCFLILASASAFQFTPSSHHRNILSTSTARKATYMMPELRKAYSQKSYLDMHMGHSHSHHHHHDHDNSAMKVKQPINVRRKVTRILFAAAVTLILPLLIRKRITNANLAIFGLTSTALSFTERLRNEIKFLVNKAKNLKDGLVKHAPPSMNASEYLFANDNAADRVTLIGVLINLVLSIGKGVVGYFCSSAALLADAGHSLSDLFSDFITLWAVQIARLPPDDDHPYGHGKFEAVGSLFLALTLFGTGISVGAASNAKLLEIIQAKASGGATAIVLPTSPALLMAGLSIVSKEWLFRITRRVGKELNSSVVLANAYHHRSDAYSSILALISIGLAIFVPGMAAADAAAGLLVAGMICMTGAEIMGDAVKQLTDTSDEELGERVKELALNESDDVIEIDRIRTRWMGSSAIVDLSIKTPQNLSSSANKAIESRVRYAIMEQEKGIIDADVRATSQEIVQCPLLTASGAQHDEITSVQEIENDAKSLLMVHDKVESVERCTVHYEDTLKSIVDINIVLKDKSTTLEDAKKVGIDLRQLLEKNSNINKANIFLDIN</sequence>
<dbReference type="InterPro" id="IPR058533">
    <property type="entry name" value="Cation_efflux_TM"/>
</dbReference>
<keyword evidence="6 7" id="KW-0472">Membrane</keyword>
<protein>
    <submittedName>
        <fullName evidence="11">Cation efflux protein</fullName>
    </submittedName>
</protein>
<evidence type="ECO:0000256" key="3">
    <source>
        <dbReference type="ARBA" id="ARBA00022448"/>
    </source>
</evidence>
<evidence type="ECO:0000256" key="2">
    <source>
        <dbReference type="ARBA" id="ARBA00008114"/>
    </source>
</evidence>